<reference evidence="1 2" key="1">
    <citation type="journal article" date="2018" name="Arch. Microbiol.">
        <title>New insights into the metabolic potential of the phototrophic purple bacterium Rhodopila globiformis DSM 161(T) from its draft genome sequence and evidence for a vanadium-dependent nitrogenase.</title>
        <authorList>
            <person name="Imhoff J.F."/>
            <person name="Rahn T."/>
            <person name="Kunzel S."/>
            <person name="Neulinger S.C."/>
        </authorList>
    </citation>
    <scope>NUCLEOTIDE SEQUENCE [LARGE SCALE GENOMIC DNA]</scope>
    <source>
        <strain evidence="1 2">DSM 16996</strain>
    </source>
</reference>
<dbReference type="AlphaFoldDB" id="A0A2S6N6M0"/>
<keyword evidence="2" id="KW-1185">Reference proteome</keyword>
<evidence type="ECO:0000313" key="2">
    <source>
        <dbReference type="Proteomes" id="UP000239089"/>
    </source>
</evidence>
<dbReference type="Proteomes" id="UP000239089">
    <property type="component" value="Unassembled WGS sequence"/>
</dbReference>
<organism evidence="1 2">
    <name type="scientific">Rhodoblastus sphagnicola</name>
    <dbReference type="NCBI Taxonomy" id="333368"/>
    <lineage>
        <taxon>Bacteria</taxon>
        <taxon>Pseudomonadati</taxon>
        <taxon>Pseudomonadota</taxon>
        <taxon>Alphaproteobacteria</taxon>
        <taxon>Hyphomicrobiales</taxon>
        <taxon>Rhodoblastaceae</taxon>
        <taxon>Rhodoblastus</taxon>
    </lineage>
</organism>
<sequence>MDATTFSLPRCIGGDAEKGAPAMSDDKPSADVFQLLTASTTRRLLQTMRDACAEAEDDPFVTRAAPEVVLSAGAAKTAGRSVIFASDGAVAAPDWLVLCETRAAREGAGAVFGFARRLPGAAEPREFARLAHAVLFARAATPAELDHYAGEVSRRAMSRQGFLTELLSSPEAMARRWRFALLPLDGELSAVFGVEGFDDLAPPRFVIED</sequence>
<gene>
    <name evidence="1" type="ORF">CCR94_13005</name>
</gene>
<name>A0A2S6N6M0_9HYPH</name>
<accession>A0A2S6N6M0</accession>
<evidence type="ECO:0000313" key="1">
    <source>
        <dbReference type="EMBL" id="PPQ30237.1"/>
    </source>
</evidence>
<comment type="caution">
    <text evidence="1">The sequence shown here is derived from an EMBL/GenBank/DDBJ whole genome shotgun (WGS) entry which is preliminary data.</text>
</comment>
<dbReference type="EMBL" id="NHSJ01000082">
    <property type="protein sequence ID" value="PPQ30237.1"/>
    <property type="molecule type" value="Genomic_DNA"/>
</dbReference>
<proteinExistence type="predicted"/>
<protein>
    <submittedName>
        <fullName evidence="1">Uncharacterized protein</fullName>
    </submittedName>
</protein>